<dbReference type="STRING" id="370438.PTH_2185"/>
<evidence type="ECO:0000313" key="2">
    <source>
        <dbReference type="Proteomes" id="UP000006556"/>
    </source>
</evidence>
<name>A5D060_PELTS</name>
<dbReference type="KEGG" id="pth:PTH_2185"/>
<reference evidence="2" key="1">
    <citation type="journal article" date="2008" name="Genome Res.">
        <title>The genome of Pelotomaculum thermopropionicum reveals niche-associated evolution in anaerobic microbiota.</title>
        <authorList>
            <person name="Kosaka T."/>
            <person name="Kato S."/>
            <person name="Shimoyama T."/>
            <person name="Ishii S."/>
            <person name="Abe T."/>
            <person name="Watanabe K."/>
        </authorList>
    </citation>
    <scope>NUCLEOTIDE SEQUENCE [LARGE SCALE GENOMIC DNA]</scope>
    <source>
        <strain evidence="2">DSM 13744 / JCM 10971 / SI</strain>
    </source>
</reference>
<accession>A5D060</accession>
<sequence length="103" mass="11262">MIPLKQTVKLTKAGGLDEWGQPVPGRTQTLKCRIDQASKAVKTQEGREVLSSAEILFKGFVAVNYGDALEWKDEAGNKHNMTPLNIAVIRDLAGKPVFTKVVV</sequence>
<protein>
    <submittedName>
        <fullName evidence="1">Uncharacterized protein</fullName>
    </submittedName>
</protein>
<proteinExistence type="predicted"/>
<dbReference type="Proteomes" id="UP000006556">
    <property type="component" value="Chromosome"/>
</dbReference>
<organism evidence="1 2">
    <name type="scientific">Pelotomaculum thermopropionicum (strain DSM 13744 / JCM 10971 / SI)</name>
    <dbReference type="NCBI Taxonomy" id="370438"/>
    <lineage>
        <taxon>Bacteria</taxon>
        <taxon>Bacillati</taxon>
        <taxon>Bacillota</taxon>
        <taxon>Clostridia</taxon>
        <taxon>Eubacteriales</taxon>
        <taxon>Desulfotomaculaceae</taxon>
        <taxon>Pelotomaculum</taxon>
    </lineage>
</organism>
<keyword evidence="2" id="KW-1185">Reference proteome</keyword>
<evidence type="ECO:0000313" key="1">
    <source>
        <dbReference type="EMBL" id="BAF60366.1"/>
    </source>
</evidence>
<dbReference type="AlphaFoldDB" id="A5D060"/>
<dbReference type="eggNOG" id="ENOG5033IQ1">
    <property type="taxonomic scope" value="Bacteria"/>
</dbReference>
<gene>
    <name evidence="1" type="ordered locus">PTH_2185</name>
</gene>
<dbReference type="HOGENOM" id="CLU_171593_0_0_9"/>
<dbReference type="EMBL" id="AP009389">
    <property type="protein sequence ID" value="BAF60366.1"/>
    <property type="molecule type" value="Genomic_DNA"/>
</dbReference>